<geneLocation type="plasmid" evidence="2">
    <name>unnamed3</name>
</geneLocation>
<dbReference type="AlphaFoldDB" id="A0A1V1VHX0"/>
<feature type="compositionally biased region" description="Polar residues" evidence="1">
    <location>
        <begin position="73"/>
        <end position="82"/>
    </location>
</feature>
<reference evidence="2" key="1">
    <citation type="submission" date="2020-09" db="EMBL/GenBank/DDBJ databases">
        <title>Complete, closed and curated genome sequences of Photobacterium damselae subsp. piscicida isolates from Australia indicate localised evolution and additional plasmid-borne pathogenicity mechanisms.</title>
        <authorList>
            <person name="Baseggio L."/>
            <person name="Silayeva O."/>
            <person name="Buller N."/>
            <person name="Landos M."/>
            <person name="Engelstaedter J."/>
            <person name="Barnes A.C."/>
        </authorList>
    </citation>
    <scope>NUCLEOTIDE SEQUENCE [LARGE SCALE GENOMIC DNA]</scope>
    <source>
        <strain evidence="2">AS-16-0540-1</strain>
        <plasmid evidence="2">unnamed3</plasmid>
    </source>
</reference>
<protein>
    <submittedName>
        <fullName evidence="2">Uncharacterized protein</fullName>
    </submittedName>
</protein>
<gene>
    <name evidence="2" type="ORF">IC627_23095</name>
</gene>
<proteinExistence type="predicted"/>
<feature type="region of interest" description="Disordered" evidence="1">
    <location>
        <begin position="63"/>
        <end position="82"/>
    </location>
</feature>
<name>A0A1V1VHX0_PHODP</name>
<dbReference type="RefSeq" id="WP_086959713.1">
    <property type="nucleotide sequence ID" value="NZ_BDMQ01000007.1"/>
</dbReference>
<sequence length="82" mass="9011">MRCIFPGCHNQATNNLSVRLRREDTSAIWAPNTNAYLCHDHASSGFDVYVVLRPTTGNQITTIVSVDGGDPATRTTSINHRP</sequence>
<evidence type="ECO:0000313" key="2">
    <source>
        <dbReference type="EMBL" id="QOD59128.1"/>
    </source>
</evidence>
<keyword evidence="2" id="KW-0614">Plasmid</keyword>
<organism evidence="2">
    <name type="scientific">Photobacterium damsela subsp. piscicida</name>
    <name type="common">Pasteurella piscicida</name>
    <dbReference type="NCBI Taxonomy" id="38294"/>
    <lineage>
        <taxon>Bacteria</taxon>
        <taxon>Pseudomonadati</taxon>
        <taxon>Pseudomonadota</taxon>
        <taxon>Gammaproteobacteria</taxon>
        <taxon>Vibrionales</taxon>
        <taxon>Vibrionaceae</taxon>
        <taxon>Photobacterium</taxon>
    </lineage>
</organism>
<evidence type="ECO:0000256" key="1">
    <source>
        <dbReference type="SAM" id="MobiDB-lite"/>
    </source>
</evidence>
<accession>A0A1V1VHX0</accession>
<dbReference type="EMBL" id="CP061859">
    <property type="protein sequence ID" value="QOD59128.1"/>
    <property type="molecule type" value="Genomic_DNA"/>
</dbReference>
<dbReference type="Proteomes" id="UP000516656">
    <property type="component" value="Plasmid unnamed3"/>
</dbReference>